<dbReference type="Pfam" id="PF25467">
    <property type="entry name" value="NOL9_C"/>
    <property type="match status" value="1"/>
</dbReference>
<evidence type="ECO:0000256" key="7">
    <source>
        <dbReference type="ARBA" id="ARBA00022840"/>
    </source>
</evidence>
<keyword evidence="7" id="KW-0067">ATP-binding</keyword>
<feature type="compositionally biased region" description="Basic and acidic residues" evidence="9">
    <location>
        <begin position="11"/>
        <end position="20"/>
    </location>
</feature>
<dbReference type="GO" id="GO:0005524">
    <property type="term" value="F:ATP binding"/>
    <property type="evidence" value="ECO:0007669"/>
    <property type="project" value="UniProtKB-KW"/>
</dbReference>
<evidence type="ECO:0000256" key="2">
    <source>
        <dbReference type="ARBA" id="ARBA00011003"/>
    </source>
</evidence>
<sequence>MSSALVVDPSGEGRRGVDRDSLQLDRKSSSEIITYTLSKKLRLIVYVPNKSSFCQPLCILLLVPNTVCSFIGKARLVHMIGPPIHILGATLKADPYVSHVLFSPNSHALVTFNQFSAELENASLFSENDLDSILSSLLPATVANLVSASVVHELVQMSSCPSVLLLQPFDCRITDSLMNVKKFKDLFSLEACGSLPDFQISRFLGFGFLECDDSRGFRVSPQMFRLSSKFKALVGDETSLNVVTSTNRTPSSCSTNPVLLIAGPKSAGKSSLLRFIINNFLTHNQINVKNKLPVSSLAVLDCDIGQPEFTPSGLISLTLINRPLFGPPFTHQLFPDLKPVRQCFVGCITPSTAPQFYVDCLAYVFQAYNDLPEPKPPLIVNTMGWTQGLGLTLLIEQILTVKPDIIAQIQLNNEQPGVRSNLPILDSSTLRSMQGWNLQASFFYTPKRVSFEYCIPDLSDRVFKHEVVIIPSLSAATKHHPEASSKFHLGAPDHRDLTMLAYFMATLENARTSLPAHGPKSPLGHPVAHFLDCLPYRVPLARASSQSTDSASTIFEENAPSPQTKDGDDDFQLAVCLMQTKSTLFDQLFHALPTDVETVFAYLNATLVALCAVPEDLIEKSSKPRSCAIIPFSPVCECLGLAICRAIDPAAGILYLTTGVPEESLVKVTGILRGRVDLPHCFFLEQPISVKGCEETGPVVLPYLGPMETQGLGRTGLPARRSYPRTLHHEFHRSGSSEMFDHL</sequence>
<feature type="domain" description="Clp1 P-loop" evidence="10">
    <location>
        <begin position="263"/>
        <end position="417"/>
    </location>
</feature>
<evidence type="ECO:0000256" key="4">
    <source>
        <dbReference type="ARBA" id="ARBA00022679"/>
    </source>
</evidence>
<name>A0A8S9Z259_9TREM</name>
<evidence type="ECO:0000313" key="13">
    <source>
        <dbReference type="Proteomes" id="UP000822476"/>
    </source>
</evidence>
<keyword evidence="3" id="KW-0698">rRNA processing</keyword>
<keyword evidence="8" id="KW-0539">Nucleus</keyword>
<dbReference type="GO" id="GO:0000448">
    <property type="term" value="P:cleavage in ITS2 between 5.8S rRNA and LSU-rRNA of tricistronic rRNA transcript (SSU-rRNA, 5.8S rRNA, LSU-rRNA)"/>
    <property type="evidence" value="ECO:0007669"/>
    <property type="project" value="TreeGrafter"/>
</dbReference>
<dbReference type="GO" id="GO:0051731">
    <property type="term" value="F:polynucleotide 5'-hydroxyl-kinase activity"/>
    <property type="evidence" value="ECO:0007669"/>
    <property type="project" value="InterPro"/>
</dbReference>
<dbReference type="PANTHER" id="PTHR12755:SF3">
    <property type="entry name" value="POLYNUCLEOTIDE 5'-HYDROXYL-KINASE NOL9"/>
    <property type="match status" value="1"/>
</dbReference>
<reference evidence="12" key="1">
    <citation type="submission" date="2019-07" db="EMBL/GenBank/DDBJ databases">
        <title>Annotation for the trematode Paragonimus miyazaki's.</title>
        <authorList>
            <person name="Choi Y.-J."/>
        </authorList>
    </citation>
    <scope>NUCLEOTIDE SEQUENCE</scope>
    <source>
        <strain evidence="12">Japan</strain>
    </source>
</reference>
<accession>A0A8S9Z259</accession>
<evidence type="ECO:0000256" key="5">
    <source>
        <dbReference type="ARBA" id="ARBA00022741"/>
    </source>
</evidence>
<comment type="caution">
    <text evidence="12">The sequence shown here is derived from an EMBL/GenBank/DDBJ whole genome shotgun (WGS) entry which is preliminary data.</text>
</comment>
<dbReference type="GO" id="GO:0005730">
    <property type="term" value="C:nucleolus"/>
    <property type="evidence" value="ECO:0007669"/>
    <property type="project" value="UniProtKB-SubCell"/>
</dbReference>
<organism evidence="12 13">
    <name type="scientific">Paragonimus skrjabini miyazakii</name>
    <dbReference type="NCBI Taxonomy" id="59628"/>
    <lineage>
        <taxon>Eukaryota</taxon>
        <taxon>Metazoa</taxon>
        <taxon>Spiralia</taxon>
        <taxon>Lophotrochozoa</taxon>
        <taxon>Platyhelminthes</taxon>
        <taxon>Trematoda</taxon>
        <taxon>Digenea</taxon>
        <taxon>Plagiorchiida</taxon>
        <taxon>Troglotremata</taxon>
        <taxon>Troglotrematidae</taxon>
        <taxon>Paragonimus</taxon>
    </lineage>
</organism>
<dbReference type="OrthoDB" id="2405412at2759"/>
<dbReference type="InterPro" id="IPR027417">
    <property type="entry name" value="P-loop_NTPase"/>
</dbReference>
<evidence type="ECO:0000256" key="3">
    <source>
        <dbReference type="ARBA" id="ARBA00022552"/>
    </source>
</evidence>
<evidence type="ECO:0000256" key="9">
    <source>
        <dbReference type="SAM" id="MobiDB-lite"/>
    </source>
</evidence>
<protein>
    <recommendedName>
        <fullName evidence="14">Polynucleotide 5'-hydroxyl-kinase NOL9</fullName>
    </recommendedName>
</protein>
<dbReference type="InterPro" id="IPR057570">
    <property type="entry name" value="NOL9_C"/>
</dbReference>
<dbReference type="Pfam" id="PF16575">
    <property type="entry name" value="CLP1_P"/>
    <property type="match status" value="1"/>
</dbReference>
<evidence type="ECO:0000259" key="10">
    <source>
        <dbReference type="Pfam" id="PF16575"/>
    </source>
</evidence>
<feature type="region of interest" description="Disordered" evidence="9">
    <location>
        <begin position="1"/>
        <end position="20"/>
    </location>
</feature>
<evidence type="ECO:0000256" key="1">
    <source>
        <dbReference type="ARBA" id="ARBA00004604"/>
    </source>
</evidence>
<keyword evidence="5" id="KW-0547">Nucleotide-binding</keyword>
<gene>
    <name evidence="12" type="ORF">EG68_03008</name>
</gene>
<evidence type="ECO:0008006" key="14">
    <source>
        <dbReference type="Google" id="ProtNLM"/>
    </source>
</evidence>
<evidence type="ECO:0000313" key="12">
    <source>
        <dbReference type="EMBL" id="KAF7259576.1"/>
    </source>
</evidence>
<dbReference type="EMBL" id="JTDE01001136">
    <property type="protein sequence ID" value="KAF7259576.1"/>
    <property type="molecule type" value="Genomic_DNA"/>
</dbReference>
<keyword evidence="13" id="KW-1185">Reference proteome</keyword>
<dbReference type="InterPro" id="IPR045116">
    <property type="entry name" value="Clp1/Grc3"/>
</dbReference>
<dbReference type="InterPro" id="IPR032319">
    <property type="entry name" value="CLP1_P"/>
</dbReference>
<keyword evidence="6" id="KW-0418">Kinase</keyword>
<dbReference type="PANTHER" id="PTHR12755">
    <property type="entry name" value="CLEAVAGE/POLYADENYLATION FACTOR IA SUBUNIT CLP1P"/>
    <property type="match status" value="1"/>
</dbReference>
<evidence type="ECO:0000256" key="6">
    <source>
        <dbReference type="ARBA" id="ARBA00022777"/>
    </source>
</evidence>
<proteinExistence type="inferred from homology"/>
<evidence type="ECO:0000256" key="8">
    <source>
        <dbReference type="ARBA" id="ARBA00023242"/>
    </source>
</evidence>
<comment type="subcellular location">
    <subcellularLocation>
        <location evidence="1">Nucleus</location>
        <location evidence="1">Nucleolus</location>
    </subcellularLocation>
</comment>
<dbReference type="Gene3D" id="3.40.50.300">
    <property type="entry name" value="P-loop containing nucleotide triphosphate hydrolases"/>
    <property type="match status" value="1"/>
</dbReference>
<evidence type="ECO:0000259" key="11">
    <source>
        <dbReference type="Pfam" id="PF25467"/>
    </source>
</evidence>
<dbReference type="AlphaFoldDB" id="A0A8S9Z259"/>
<feature type="domain" description="NOL9 C-terminal" evidence="11">
    <location>
        <begin position="595"/>
        <end position="679"/>
    </location>
</feature>
<keyword evidence="4" id="KW-0808">Transferase</keyword>
<comment type="similarity">
    <text evidence="2">Belongs to the Clp1 family. NOL9/GRC3 subfamily.</text>
</comment>
<dbReference type="Proteomes" id="UP000822476">
    <property type="component" value="Unassembled WGS sequence"/>
</dbReference>